<organism evidence="2">
    <name type="scientific">marine sediment metagenome</name>
    <dbReference type="NCBI Taxonomy" id="412755"/>
    <lineage>
        <taxon>unclassified sequences</taxon>
        <taxon>metagenomes</taxon>
        <taxon>ecological metagenomes</taxon>
    </lineage>
</organism>
<evidence type="ECO:0000259" key="1">
    <source>
        <dbReference type="Pfam" id="PF00881"/>
    </source>
</evidence>
<gene>
    <name evidence="2" type="ORF">S01H4_28476</name>
</gene>
<proteinExistence type="predicted"/>
<dbReference type="InterPro" id="IPR020051">
    <property type="entry name" value="SagB-type_dehydrogenase"/>
</dbReference>
<dbReference type="GO" id="GO:0016491">
    <property type="term" value="F:oxidoreductase activity"/>
    <property type="evidence" value="ECO:0007669"/>
    <property type="project" value="InterPro"/>
</dbReference>
<dbReference type="InterPro" id="IPR052544">
    <property type="entry name" value="Bacteriocin_Proc_Enz"/>
</dbReference>
<dbReference type="InterPro" id="IPR029479">
    <property type="entry name" value="Nitroreductase"/>
</dbReference>
<dbReference type="Gene3D" id="3.40.109.10">
    <property type="entry name" value="NADH Oxidase"/>
    <property type="match status" value="1"/>
</dbReference>
<protein>
    <recommendedName>
        <fullName evidence="1">Nitroreductase domain-containing protein</fullName>
    </recommendedName>
</protein>
<dbReference type="CDD" id="cd02142">
    <property type="entry name" value="McbC_SagB-like_oxidoreductase"/>
    <property type="match status" value="1"/>
</dbReference>
<accession>X1BX27</accession>
<name>X1BX27_9ZZZZ</name>
<dbReference type="Pfam" id="PF00881">
    <property type="entry name" value="Nitroreductase"/>
    <property type="match status" value="1"/>
</dbReference>
<dbReference type="SUPFAM" id="SSF55469">
    <property type="entry name" value="FMN-dependent nitroreductase-like"/>
    <property type="match status" value="1"/>
</dbReference>
<comment type="caution">
    <text evidence="2">The sequence shown here is derived from an EMBL/GenBank/DDBJ whole genome shotgun (WGS) entry which is preliminary data.</text>
</comment>
<reference evidence="2" key="1">
    <citation type="journal article" date="2014" name="Front. Microbiol.">
        <title>High frequency of phylogenetically diverse reductive dehalogenase-homologous genes in deep subseafloor sedimentary metagenomes.</title>
        <authorList>
            <person name="Kawai M."/>
            <person name="Futagami T."/>
            <person name="Toyoda A."/>
            <person name="Takaki Y."/>
            <person name="Nishi S."/>
            <person name="Hori S."/>
            <person name="Arai W."/>
            <person name="Tsubouchi T."/>
            <person name="Morono Y."/>
            <person name="Uchiyama I."/>
            <person name="Ito T."/>
            <person name="Fujiyama A."/>
            <person name="Inagaki F."/>
            <person name="Takami H."/>
        </authorList>
    </citation>
    <scope>NUCLEOTIDE SEQUENCE</scope>
    <source>
        <strain evidence="2">Expedition CK06-06</strain>
    </source>
</reference>
<feature type="domain" description="Nitroreductase" evidence="1">
    <location>
        <begin position="13"/>
        <end position="110"/>
    </location>
</feature>
<evidence type="ECO:0000313" key="2">
    <source>
        <dbReference type="EMBL" id="GAG85687.1"/>
    </source>
</evidence>
<dbReference type="InterPro" id="IPR000415">
    <property type="entry name" value="Nitroreductase-like"/>
</dbReference>
<dbReference type="PANTHER" id="PTHR43745:SF2">
    <property type="entry name" value="NITROREDUCTASE MJ1384-RELATED"/>
    <property type="match status" value="1"/>
</dbReference>
<dbReference type="AlphaFoldDB" id="X1BX27"/>
<sequence length="113" mass="12208">MPAKHSLEKLAGQDMRTALASAAWGQGFVEAAPLTLVFAAEFSRTTNHYGKRGIRYVYMEAGHAAQNVHLQAEALGLGSVAVGAFDDASVSKVLSLPDYLEPLYMVTVGYYRN</sequence>
<dbReference type="PANTHER" id="PTHR43745">
    <property type="entry name" value="NITROREDUCTASE MJ1384-RELATED"/>
    <property type="match status" value="1"/>
</dbReference>
<dbReference type="EMBL" id="BART01014170">
    <property type="protein sequence ID" value="GAG85687.1"/>
    <property type="molecule type" value="Genomic_DNA"/>
</dbReference>
<dbReference type="NCBIfam" id="TIGR03605">
    <property type="entry name" value="antibiot_sagB"/>
    <property type="match status" value="1"/>
</dbReference>